<organism evidence="2 3">
    <name type="scientific">Amycolatopsis thermoflava</name>
    <dbReference type="NCBI Taxonomy" id="84480"/>
    <lineage>
        <taxon>Bacteria</taxon>
        <taxon>Bacillati</taxon>
        <taxon>Actinomycetota</taxon>
        <taxon>Actinomycetes</taxon>
        <taxon>Pseudonocardiales</taxon>
        <taxon>Pseudonocardiaceae</taxon>
        <taxon>Amycolatopsis</taxon>
        <taxon>Amycolatopsis methanolica group</taxon>
    </lineage>
</organism>
<dbReference type="InterPro" id="IPR025675">
    <property type="entry name" value="Imm5"/>
</dbReference>
<evidence type="ECO:0000259" key="1">
    <source>
        <dbReference type="Pfam" id="PF14423"/>
    </source>
</evidence>
<evidence type="ECO:0000313" key="2">
    <source>
        <dbReference type="EMBL" id="ROS44823.1"/>
    </source>
</evidence>
<dbReference type="RefSeq" id="WP_123686713.1">
    <property type="nucleotide sequence ID" value="NZ_RKHY01000001.1"/>
</dbReference>
<feature type="domain" description="Immunity protein Imm5" evidence="1">
    <location>
        <begin position="34"/>
        <end position="175"/>
    </location>
</feature>
<name>A0A3N2H7E5_9PSEU</name>
<gene>
    <name evidence="2" type="ORF">EDD35_7274</name>
</gene>
<reference evidence="2 3" key="1">
    <citation type="submission" date="2018-11" db="EMBL/GenBank/DDBJ databases">
        <title>Sequencing the genomes of 1000 actinobacteria strains.</title>
        <authorList>
            <person name="Klenk H.-P."/>
        </authorList>
    </citation>
    <scope>NUCLEOTIDE SEQUENCE [LARGE SCALE GENOMIC DNA]</scope>
    <source>
        <strain evidence="2 3">DSM 44348</strain>
    </source>
</reference>
<dbReference type="AlphaFoldDB" id="A0A3N2H7E5"/>
<evidence type="ECO:0000313" key="3">
    <source>
        <dbReference type="Proteomes" id="UP000274843"/>
    </source>
</evidence>
<dbReference type="EMBL" id="RKHY01000001">
    <property type="protein sequence ID" value="ROS44823.1"/>
    <property type="molecule type" value="Genomic_DNA"/>
</dbReference>
<dbReference type="Pfam" id="PF14423">
    <property type="entry name" value="Imm5"/>
    <property type="match status" value="1"/>
</dbReference>
<dbReference type="Proteomes" id="UP000274843">
    <property type="component" value="Unassembled WGS sequence"/>
</dbReference>
<keyword evidence="3" id="KW-1185">Reference proteome</keyword>
<sequence length="180" mass="19241">MPHLDTDTLARLAGTLPPDGGLPYADRRAIHAELGDDALSRLELLCAQRVRPVWDAAFPGDDEPMRLLAAAQAGPAATGLKQAVRDAHTHLDNLSLRGGTAVSAGLAYWAVARNLVFGRPEEPGDVDGEMDLDPDDWSPCFYAANAAANGPTWLDGSDPAARREFWRWYLLEAVPAAAGS</sequence>
<proteinExistence type="predicted"/>
<comment type="caution">
    <text evidence="2">The sequence shown here is derived from an EMBL/GenBank/DDBJ whole genome shotgun (WGS) entry which is preliminary data.</text>
</comment>
<accession>A0A3N2H7E5</accession>
<protein>
    <submittedName>
        <fullName evidence="2">Immunity protein Imm5 of predicted polymorphic toxin system</fullName>
    </submittedName>
</protein>
<dbReference type="GeneID" id="301848510"/>